<dbReference type="EMBL" id="NIDE01000014">
    <property type="protein sequence ID" value="OWK38490.1"/>
    <property type="molecule type" value="Genomic_DNA"/>
</dbReference>
<sequence length="37" mass="4377">MWRQVVARFAANHFRDILRPTALLQSVEKLLHRTSNT</sequence>
<protein>
    <submittedName>
        <fullName evidence="1">Uncharacterized protein</fullName>
    </submittedName>
</protein>
<evidence type="ECO:0000313" key="1">
    <source>
        <dbReference type="EMBL" id="OWK38490.1"/>
    </source>
</evidence>
<comment type="caution">
    <text evidence="1">The sequence shown here is derived from an EMBL/GenBank/DDBJ whole genome shotgun (WGS) entry which is preliminary data.</text>
</comment>
<reference evidence="2" key="1">
    <citation type="submission" date="2017-06" db="EMBL/GenBank/DDBJ databases">
        <title>Genome analysis of Fimbriiglobus ruber SP5, the first member of the order Planctomycetales with confirmed chitinolytic capability.</title>
        <authorList>
            <person name="Ravin N.V."/>
            <person name="Rakitin A.L."/>
            <person name="Ivanova A.A."/>
            <person name="Beletsky A.V."/>
            <person name="Kulichevskaya I.S."/>
            <person name="Mardanov A.V."/>
            <person name="Dedysh S.N."/>
        </authorList>
    </citation>
    <scope>NUCLEOTIDE SEQUENCE [LARGE SCALE GENOMIC DNA]</scope>
    <source>
        <strain evidence="2">SP5</strain>
    </source>
</reference>
<dbReference type="Proteomes" id="UP000214646">
    <property type="component" value="Unassembled WGS sequence"/>
</dbReference>
<gene>
    <name evidence="1" type="ORF">FRUB_07610</name>
</gene>
<proteinExistence type="predicted"/>
<accession>A0A225DA71</accession>
<keyword evidence="2" id="KW-1185">Reference proteome</keyword>
<name>A0A225DA71_9BACT</name>
<organism evidence="1 2">
    <name type="scientific">Fimbriiglobus ruber</name>
    <dbReference type="NCBI Taxonomy" id="1908690"/>
    <lineage>
        <taxon>Bacteria</taxon>
        <taxon>Pseudomonadati</taxon>
        <taxon>Planctomycetota</taxon>
        <taxon>Planctomycetia</taxon>
        <taxon>Gemmatales</taxon>
        <taxon>Gemmataceae</taxon>
        <taxon>Fimbriiglobus</taxon>
    </lineage>
</organism>
<dbReference type="AlphaFoldDB" id="A0A225DA71"/>
<evidence type="ECO:0000313" key="2">
    <source>
        <dbReference type="Proteomes" id="UP000214646"/>
    </source>
</evidence>